<name>A0ABD2ZQK8_9GENT</name>
<keyword evidence="2" id="KW-1185">Reference proteome</keyword>
<gene>
    <name evidence="1" type="ORF">ACH5RR_019697</name>
</gene>
<proteinExistence type="predicted"/>
<protein>
    <submittedName>
        <fullName evidence="1">Uncharacterized protein</fullName>
    </submittedName>
</protein>
<sequence>MDRCHRELQLLRFLKVQMWFRAMVLSREEGSPPLDVKVPESSLVKVPERSLEPQPFGVKDPEPTPEPQREMFIANEIGSFPNAELDDRVLFLER</sequence>
<accession>A0ABD2ZQK8</accession>
<comment type="caution">
    <text evidence="1">The sequence shown here is derived from an EMBL/GenBank/DDBJ whole genome shotgun (WGS) entry which is preliminary data.</text>
</comment>
<evidence type="ECO:0000313" key="1">
    <source>
        <dbReference type="EMBL" id="KAL3521548.1"/>
    </source>
</evidence>
<dbReference type="Proteomes" id="UP001630127">
    <property type="component" value="Unassembled WGS sequence"/>
</dbReference>
<organism evidence="1 2">
    <name type="scientific">Cinchona calisaya</name>
    <dbReference type="NCBI Taxonomy" id="153742"/>
    <lineage>
        <taxon>Eukaryota</taxon>
        <taxon>Viridiplantae</taxon>
        <taxon>Streptophyta</taxon>
        <taxon>Embryophyta</taxon>
        <taxon>Tracheophyta</taxon>
        <taxon>Spermatophyta</taxon>
        <taxon>Magnoliopsida</taxon>
        <taxon>eudicotyledons</taxon>
        <taxon>Gunneridae</taxon>
        <taxon>Pentapetalae</taxon>
        <taxon>asterids</taxon>
        <taxon>lamiids</taxon>
        <taxon>Gentianales</taxon>
        <taxon>Rubiaceae</taxon>
        <taxon>Cinchonoideae</taxon>
        <taxon>Cinchoneae</taxon>
        <taxon>Cinchona</taxon>
    </lineage>
</organism>
<reference evidence="1 2" key="1">
    <citation type="submission" date="2024-11" db="EMBL/GenBank/DDBJ databases">
        <title>A near-complete genome assembly of Cinchona calisaya.</title>
        <authorList>
            <person name="Lian D.C."/>
            <person name="Zhao X.W."/>
            <person name="Wei L."/>
        </authorList>
    </citation>
    <scope>NUCLEOTIDE SEQUENCE [LARGE SCALE GENOMIC DNA]</scope>
    <source>
        <tissue evidence="1">Nenye</tissue>
    </source>
</reference>
<dbReference type="AlphaFoldDB" id="A0ABD2ZQK8"/>
<evidence type="ECO:0000313" key="2">
    <source>
        <dbReference type="Proteomes" id="UP001630127"/>
    </source>
</evidence>
<dbReference type="EMBL" id="JBJUIK010000008">
    <property type="protein sequence ID" value="KAL3521548.1"/>
    <property type="molecule type" value="Genomic_DNA"/>
</dbReference>